<keyword evidence="8 11" id="KW-1133">Transmembrane helix</keyword>
<dbReference type="Gene3D" id="1.10.287.130">
    <property type="match status" value="1"/>
</dbReference>
<accession>A0A4U1IYN1</accession>
<evidence type="ECO:0000256" key="4">
    <source>
        <dbReference type="ARBA" id="ARBA00022553"/>
    </source>
</evidence>
<dbReference type="PANTHER" id="PTHR45436:SF5">
    <property type="entry name" value="SENSOR HISTIDINE KINASE TRCS"/>
    <property type="match status" value="1"/>
</dbReference>
<dbReference type="RefSeq" id="WP_136934127.1">
    <property type="nucleotide sequence ID" value="NZ_SSMQ01000059.1"/>
</dbReference>
<evidence type="ECO:0000256" key="8">
    <source>
        <dbReference type="ARBA" id="ARBA00022989"/>
    </source>
</evidence>
<comment type="catalytic activity">
    <reaction evidence="1">
        <text>ATP + protein L-histidine = ADP + protein N-phospho-L-histidine.</text>
        <dbReference type="EC" id="2.7.13.3"/>
    </reaction>
</comment>
<evidence type="ECO:0000256" key="11">
    <source>
        <dbReference type="SAM" id="Phobius"/>
    </source>
</evidence>
<evidence type="ECO:0000256" key="2">
    <source>
        <dbReference type="ARBA" id="ARBA00004370"/>
    </source>
</evidence>
<comment type="caution">
    <text evidence="13">The sequence shown here is derived from an EMBL/GenBank/DDBJ whole genome shotgun (WGS) entry which is preliminary data.</text>
</comment>
<dbReference type="InterPro" id="IPR036890">
    <property type="entry name" value="HATPase_C_sf"/>
</dbReference>
<dbReference type="SMART" id="SM00387">
    <property type="entry name" value="HATPase_c"/>
    <property type="match status" value="1"/>
</dbReference>
<comment type="subcellular location">
    <subcellularLocation>
        <location evidence="2">Membrane</location>
    </subcellularLocation>
</comment>
<dbReference type="InterPro" id="IPR036097">
    <property type="entry name" value="HisK_dim/P_sf"/>
</dbReference>
<dbReference type="InterPro" id="IPR005467">
    <property type="entry name" value="His_kinase_dom"/>
</dbReference>
<proteinExistence type="predicted"/>
<evidence type="ECO:0000256" key="6">
    <source>
        <dbReference type="ARBA" id="ARBA00022692"/>
    </source>
</evidence>
<gene>
    <name evidence="13" type="ORF">E8A74_38650</name>
</gene>
<feature type="transmembrane region" description="Helical" evidence="11">
    <location>
        <begin position="6"/>
        <end position="29"/>
    </location>
</feature>
<dbReference type="Pfam" id="PF00512">
    <property type="entry name" value="HisKA"/>
    <property type="match status" value="1"/>
</dbReference>
<feature type="transmembrane region" description="Helical" evidence="11">
    <location>
        <begin position="152"/>
        <end position="175"/>
    </location>
</feature>
<evidence type="ECO:0000256" key="9">
    <source>
        <dbReference type="ARBA" id="ARBA00023136"/>
    </source>
</evidence>
<keyword evidence="10" id="KW-0175">Coiled coil</keyword>
<feature type="coiled-coil region" evidence="10">
    <location>
        <begin position="212"/>
        <end position="239"/>
    </location>
</feature>
<dbReference type="Pfam" id="PF02518">
    <property type="entry name" value="HATPase_c"/>
    <property type="match status" value="1"/>
</dbReference>
<dbReference type="Proteomes" id="UP000309215">
    <property type="component" value="Unassembled WGS sequence"/>
</dbReference>
<sequence>MSLRWLLGAVTILASLVFGVSVVSVNRLIRMSSEQRLERGRDLVQRELARWAEAPDADGGAARFTVLGLRGGTAQDPAIPGGPIPIRSGLSGEADRALSTLAAVAPRDRAEVGALDVEEGTLFLGARRSADGRLLWVAYTVSMSKLVGTWRLIAGLLTSATVLLGGIALGTVIAATRGARGLKRSLAALEEDLTAEVPRPALAELSSVAEGVASLAASLAAAERERERLAEELGRKERLAALGRVVAGVAHEVRNPLASIKLRVDMARTSEGVPAEVAQELDAVDEEITRLDRLLTDFLVVSGRRIGRRVDTELRDVVDRRLVLLSTWAKERGVSLAVSGRARAVVDPDACARAVDNLVKNGVEASPAGAEVRVQIERRGGLSVLTVEDDGDGVPEDRASELFEPFFTTKPEGTGLGLAVSRAIAVASGGRLTYQREGGVTRFELSVPAEGGAA</sequence>
<evidence type="ECO:0000256" key="3">
    <source>
        <dbReference type="ARBA" id="ARBA00012438"/>
    </source>
</evidence>
<keyword evidence="7" id="KW-0418">Kinase</keyword>
<name>A0A4U1IYN1_9BACT</name>
<dbReference type="OrthoDB" id="9806821at2"/>
<keyword evidence="6 11" id="KW-0812">Transmembrane</keyword>
<evidence type="ECO:0000256" key="10">
    <source>
        <dbReference type="SAM" id="Coils"/>
    </source>
</evidence>
<dbReference type="AlphaFoldDB" id="A0A4U1IYN1"/>
<dbReference type="InterPro" id="IPR003594">
    <property type="entry name" value="HATPase_dom"/>
</dbReference>
<dbReference type="CDD" id="cd00082">
    <property type="entry name" value="HisKA"/>
    <property type="match status" value="1"/>
</dbReference>
<evidence type="ECO:0000259" key="12">
    <source>
        <dbReference type="PROSITE" id="PS50109"/>
    </source>
</evidence>
<dbReference type="SUPFAM" id="SSF55874">
    <property type="entry name" value="ATPase domain of HSP90 chaperone/DNA topoisomerase II/histidine kinase"/>
    <property type="match status" value="1"/>
</dbReference>
<dbReference type="EC" id="2.7.13.3" evidence="3"/>
<feature type="domain" description="Histidine kinase" evidence="12">
    <location>
        <begin position="248"/>
        <end position="451"/>
    </location>
</feature>
<evidence type="ECO:0000256" key="5">
    <source>
        <dbReference type="ARBA" id="ARBA00022679"/>
    </source>
</evidence>
<evidence type="ECO:0000313" key="13">
    <source>
        <dbReference type="EMBL" id="TKC99202.1"/>
    </source>
</evidence>
<dbReference type="SMART" id="SM00388">
    <property type="entry name" value="HisKA"/>
    <property type="match status" value="1"/>
</dbReference>
<keyword evidence="14" id="KW-1185">Reference proteome</keyword>
<keyword evidence="9 11" id="KW-0472">Membrane</keyword>
<dbReference type="PROSITE" id="PS50109">
    <property type="entry name" value="HIS_KIN"/>
    <property type="match status" value="1"/>
</dbReference>
<dbReference type="InterPro" id="IPR004358">
    <property type="entry name" value="Sig_transdc_His_kin-like_C"/>
</dbReference>
<dbReference type="EMBL" id="SSMQ01000059">
    <property type="protein sequence ID" value="TKC99202.1"/>
    <property type="molecule type" value="Genomic_DNA"/>
</dbReference>
<dbReference type="GO" id="GO:0016020">
    <property type="term" value="C:membrane"/>
    <property type="evidence" value="ECO:0007669"/>
    <property type="project" value="UniProtKB-SubCell"/>
</dbReference>
<reference evidence="13 14" key="1">
    <citation type="submission" date="2019-04" db="EMBL/GenBank/DDBJ databases">
        <authorList>
            <person name="Li Y."/>
            <person name="Wang J."/>
        </authorList>
    </citation>
    <scope>NUCLEOTIDE SEQUENCE [LARGE SCALE GENOMIC DNA]</scope>
    <source>
        <strain evidence="13 14">DSM 14668</strain>
    </source>
</reference>
<dbReference type="PANTHER" id="PTHR45436">
    <property type="entry name" value="SENSOR HISTIDINE KINASE YKOH"/>
    <property type="match status" value="1"/>
</dbReference>
<evidence type="ECO:0000256" key="7">
    <source>
        <dbReference type="ARBA" id="ARBA00022777"/>
    </source>
</evidence>
<organism evidence="13 14">
    <name type="scientific">Polyangium fumosum</name>
    <dbReference type="NCBI Taxonomy" id="889272"/>
    <lineage>
        <taxon>Bacteria</taxon>
        <taxon>Pseudomonadati</taxon>
        <taxon>Myxococcota</taxon>
        <taxon>Polyangia</taxon>
        <taxon>Polyangiales</taxon>
        <taxon>Polyangiaceae</taxon>
        <taxon>Polyangium</taxon>
    </lineage>
</organism>
<protein>
    <recommendedName>
        <fullName evidence="3">histidine kinase</fullName>
        <ecNumber evidence="3">2.7.13.3</ecNumber>
    </recommendedName>
</protein>
<dbReference type="PRINTS" id="PR00344">
    <property type="entry name" value="BCTRLSENSOR"/>
</dbReference>
<evidence type="ECO:0000313" key="14">
    <source>
        <dbReference type="Proteomes" id="UP000309215"/>
    </source>
</evidence>
<keyword evidence="5" id="KW-0808">Transferase</keyword>
<dbReference type="InterPro" id="IPR050428">
    <property type="entry name" value="TCS_sensor_his_kinase"/>
</dbReference>
<dbReference type="GO" id="GO:0000155">
    <property type="term" value="F:phosphorelay sensor kinase activity"/>
    <property type="evidence" value="ECO:0007669"/>
    <property type="project" value="InterPro"/>
</dbReference>
<keyword evidence="4" id="KW-0597">Phosphoprotein</keyword>
<dbReference type="Gene3D" id="3.30.565.10">
    <property type="entry name" value="Histidine kinase-like ATPase, C-terminal domain"/>
    <property type="match status" value="1"/>
</dbReference>
<evidence type="ECO:0000256" key="1">
    <source>
        <dbReference type="ARBA" id="ARBA00000085"/>
    </source>
</evidence>
<dbReference type="InterPro" id="IPR003661">
    <property type="entry name" value="HisK_dim/P_dom"/>
</dbReference>
<dbReference type="SUPFAM" id="SSF47384">
    <property type="entry name" value="Homodimeric domain of signal transducing histidine kinase"/>
    <property type="match status" value="1"/>
</dbReference>